<dbReference type="Pfam" id="PF00561">
    <property type="entry name" value="Abhydrolase_1"/>
    <property type="match status" value="1"/>
</dbReference>
<dbReference type="Gene3D" id="3.40.50.1820">
    <property type="entry name" value="alpha/beta hydrolase"/>
    <property type="match status" value="1"/>
</dbReference>
<protein>
    <submittedName>
        <fullName evidence="3">Sigma-B regulation protein RsbQ</fullName>
    </submittedName>
</protein>
<evidence type="ECO:0000259" key="2">
    <source>
        <dbReference type="Pfam" id="PF00561"/>
    </source>
</evidence>
<feature type="domain" description="AB hydrolase-1" evidence="2">
    <location>
        <begin position="31"/>
        <end position="263"/>
    </location>
</feature>
<dbReference type="InterPro" id="IPR000073">
    <property type="entry name" value="AB_hydrolase_1"/>
</dbReference>
<dbReference type="EMBL" id="JAASQJ010000002">
    <property type="protein sequence ID" value="NIJ52692.1"/>
    <property type="molecule type" value="Genomic_DNA"/>
</dbReference>
<evidence type="ECO:0000313" key="4">
    <source>
        <dbReference type="Proteomes" id="UP001179181"/>
    </source>
</evidence>
<accession>A0ABX0UIE1</accession>
<name>A0ABX0UIE1_9BACT</name>
<dbReference type="InterPro" id="IPR029058">
    <property type="entry name" value="AB_hydrolase_fold"/>
</dbReference>
<comment type="caution">
    <text evidence="3">The sequence shown here is derived from an EMBL/GenBank/DDBJ whole genome shotgun (WGS) entry which is preliminary data.</text>
</comment>
<comment type="similarity">
    <text evidence="1">Belongs to the AB hydrolase superfamily.</text>
</comment>
<organism evidence="3 4">
    <name type="scientific">Dyadobacter arcticus</name>
    <dbReference type="NCBI Taxonomy" id="1078754"/>
    <lineage>
        <taxon>Bacteria</taxon>
        <taxon>Pseudomonadati</taxon>
        <taxon>Bacteroidota</taxon>
        <taxon>Cytophagia</taxon>
        <taxon>Cytophagales</taxon>
        <taxon>Spirosomataceae</taxon>
        <taxon>Dyadobacter</taxon>
    </lineage>
</organism>
<dbReference type="PANTHER" id="PTHR43039">
    <property type="entry name" value="ESTERASE-RELATED"/>
    <property type="match status" value="1"/>
</dbReference>
<dbReference type="SUPFAM" id="SSF53474">
    <property type="entry name" value="alpha/beta-Hydrolases"/>
    <property type="match status" value="1"/>
</dbReference>
<evidence type="ECO:0000313" key="3">
    <source>
        <dbReference type="EMBL" id="NIJ52692.1"/>
    </source>
</evidence>
<sequence>MITAIFIGMMQLDGDIIKRNNVRDFGRGSRPMVFAHGFGCGQQMWRYIWPAFENDFRIILFDYVGSGNSDTSAYNQERYGSLTGYAQDVLDICRALNLKDIVFVGHSVSGMIGLLASIKQPEFFESLVLIGPSARYINDDGYVGGFEKTDIDELLSTMEKNYIGWANFLAPVVMQNVDRPELVDELAESFCSTDPLIARQFAQVTFLSDNRKDLHKVRHPSLILQCSQDLIAPNEVGQYLQDHLPNSTQRVMQATGHCPHLSSPEETIGLMKEFLA</sequence>
<dbReference type="Proteomes" id="UP001179181">
    <property type="component" value="Unassembled WGS sequence"/>
</dbReference>
<keyword evidence="4" id="KW-1185">Reference proteome</keyword>
<gene>
    <name evidence="3" type="ORF">FHS68_001862</name>
</gene>
<reference evidence="3 4" key="1">
    <citation type="submission" date="2020-03" db="EMBL/GenBank/DDBJ databases">
        <title>Genomic Encyclopedia of Type Strains, Phase IV (KMG-IV): sequencing the most valuable type-strain genomes for metagenomic binning, comparative biology and taxonomic classification.</title>
        <authorList>
            <person name="Goeker M."/>
        </authorList>
    </citation>
    <scope>NUCLEOTIDE SEQUENCE [LARGE SCALE GENOMIC DNA]</scope>
    <source>
        <strain evidence="3 4">DSM 102865</strain>
    </source>
</reference>
<evidence type="ECO:0000256" key="1">
    <source>
        <dbReference type="ARBA" id="ARBA00008645"/>
    </source>
</evidence>
<dbReference type="PRINTS" id="PR00111">
    <property type="entry name" value="ABHYDROLASE"/>
</dbReference>
<proteinExistence type="inferred from homology"/>